<dbReference type="PROSITE" id="PS51257">
    <property type="entry name" value="PROKAR_LIPOPROTEIN"/>
    <property type="match status" value="1"/>
</dbReference>
<evidence type="ECO:0000313" key="7">
    <source>
        <dbReference type="EMBL" id="MCL6739545.1"/>
    </source>
</evidence>
<keyword evidence="3 4" id="KW-0998">Cell outer membrane</keyword>
<dbReference type="InterPro" id="IPR017687">
    <property type="entry name" value="BamB"/>
</dbReference>
<comment type="caution">
    <text evidence="7">The sequence shown here is derived from an EMBL/GenBank/DDBJ whole genome shotgun (WGS) entry which is preliminary data.</text>
</comment>
<organism evidence="7 8">
    <name type="scientific">Sphingomonas brevis</name>
    <dbReference type="NCBI Taxonomy" id="2908206"/>
    <lineage>
        <taxon>Bacteria</taxon>
        <taxon>Pseudomonadati</taxon>
        <taxon>Pseudomonadota</taxon>
        <taxon>Alphaproteobacteria</taxon>
        <taxon>Sphingomonadales</taxon>
        <taxon>Sphingomonadaceae</taxon>
        <taxon>Sphingomonas</taxon>
    </lineage>
</organism>
<dbReference type="PANTHER" id="PTHR34512:SF30">
    <property type="entry name" value="OUTER MEMBRANE PROTEIN ASSEMBLY FACTOR BAMB"/>
    <property type="match status" value="1"/>
</dbReference>
<sequence>MRHVSRVALLLISASLLAGCGGGGPLGVFKKKDKLTVPGDRVAVLVNEADIDIDPETAALPMSLPAAETNSEWAQSGGNARKSVGHVSLGQSLGVAWTASIGQGSGKDGRLGGGPVVADGKVFTIDTMGVVRAFDGSSGSQLWSTRFGDAGENSSSLYGGGVAYEGGRVYATNGLGYVAALDAGNGGLVWTVRPGGPLRGEPSVAEGSVYVMSQDNQIYSLKAADGTTNWSNAAALEIAGVFGSAAPSVAQGTVVAGFSSGELNAYRYENGRQVWQDALARTSITTSVASLSDIDADPVIDGGVVYAVGQGGRMVALDLFSGQRIWELNFGGIATPWVAGDWVFAVNDRAQLISVNRANGKIRWINQLPRWEKMKAKSGLITYVGPVLAGERLIVAGSNGALINVSPADGSFQSQVDLKDGISFQPVVANNTLYILTDSGRLVAYR</sequence>
<evidence type="ECO:0000256" key="4">
    <source>
        <dbReference type="HAMAP-Rule" id="MF_00923"/>
    </source>
</evidence>
<evidence type="ECO:0000256" key="2">
    <source>
        <dbReference type="ARBA" id="ARBA00023136"/>
    </source>
</evidence>
<dbReference type="Proteomes" id="UP001165383">
    <property type="component" value="Unassembled WGS sequence"/>
</dbReference>
<evidence type="ECO:0000256" key="3">
    <source>
        <dbReference type="ARBA" id="ARBA00023237"/>
    </source>
</evidence>
<reference evidence="7" key="1">
    <citation type="submission" date="2022-05" db="EMBL/GenBank/DDBJ databases">
        <authorList>
            <person name="Jo J.-H."/>
            <person name="Im W.-T."/>
        </authorList>
    </citation>
    <scope>NUCLEOTIDE SEQUENCE</scope>
    <source>
        <strain evidence="7">RB56-2</strain>
    </source>
</reference>
<protein>
    <recommendedName>
        <fullName evidence="4">Outer membrane protein assembly factor BamB</fullName>
    </recommendedName>
</protein>
<feature type="domain" description="Pyrrolo-quinoline quinone repeat" evidence="6">
    <location>
        <begin position="128"/>
        <end position="366"/>
    </location>
</feature>
<feature type="signal peptide" evidence="5">
    <location>
        <begin position="1"/>
        <end position="18"/>
    </location>
</feature>
<evidence type="ECO:0000313" key="8">
    <source>
        <dbReference type="Proteomes" id="UP001165383"/>
    </source>
</evidence>
<accession>A0ABT0S572</accession>
<keyword evidence="8" id="KW-1185">Reference proteome</keyword>
<dbReference type="Pfam" id="PF13360">
    <property type="entry name" value="PQQ_2"/>
    <property type="match status" value="1"/>
</dbReference>
<keyword evidence="2 4" id="KW-0472">Membrane</keyword>
<dbReference type="InterPro" id="IPR011047">
    <property type="entry name" value="Quinoprotein_ADH-like_sf"/>
</dbReference>
<evidence type="ECO:0000256" key="5">
    <source>
        <dbReference type="SAM" id="SignalP"/>
    </source>
</evidence>
<dbReference type="SUPFAM" id="SSF50998">
    <property type="entry name" value="Quinoprotein alcohol dehydrogenase-like"/>
    <property type="match status" value="1"/>
</dbReference>
<dbReference type="Gene3D" id="2.130.10.10">
    <property type="entry name" value="YVTN repeat-like/Quinoprotein amine dehydrogenase"/>
    <property type="match status" value="1"/>
</dbReference>
<dbReference type="InterPro" id="IPR002372">
    <property type="entry name" value="PQQ_rpt_dom"/>
</dbReference>
<comment type="similarity">
    <text evidence="4">Belongs to the BamB family.</text>
</comment>
<comment type="subunit">
    <text evidence="4">Part of the Bam complex.</text>
</comment>
<dbReference type="EMBL" id="JAMGBB010000001">
    <property type="protein sequence ID" value="MCL6739545.1"/>
    <property type="molecule type" value="Genomic_DNA"/>
</dbReference>
<comment type="subcellular location">
    <subcellularLocation>
        <location evidence="4">Cell outer membrane</location>
        <topology evidence="4">Lipid-anchor</topology>
    </subcellularLocation>
</comment>
<dbReference type="SMART" id="SM00564">
    <property type="entry name" value="PQQ"/>
    <property type="match status" value="6"/>
</dbReference>
<dbReference type="HAMAP" id="MF_00923">
    <property type="entry name" value="OM_assembly_BamB"/>
    <property type="match status" value="1"/>
</dbReference>
<comment type="function">
    <text evidence="4">Part of the outer membrane protein assembly complex, which is involved in assembly and insertion of beta-barrel proteins into the outer membrane.</text>
</comment>
<evidence type="ECO:0000259" key="6">
    <source>
        <dbReference type="Pfam" id="PF13360"/>
    </source>
</evidence>
<gene>
    <name evidence="4" type="primary">bamB</name>
    <name evidence="7" type="ORF">LZ518_00110</name>
</gene>
<keyword evidence="1 4" id="KW-0732">Signal</keyword>
<feature type="chain" id="PRO_5046978733" description="Outer membrane protein assembly factor BamB" evidence="5">
    <location>
        <begin position="19"/>
        <end position="446"/>
    </location>
</feature>
<dbReference type="InterPro" id="IPR018391">
    <property type="entry name" value="PQQ_b-propeller_rpt"/>
</dbReference>
<proteinExistence type="inferred from homology"/>
<keyword evidence="4" id="KW-0449">Lipoprotein</keyword>
<dbReference type="InterPro" id="IPR015943">
    <property type="entry name" value="WD40/YVTN_repeat-like_dom_sf"/>
</dbReference>
<dbReference type="RefSeq" id="WP_249914029.1">
    <property type="nucleotide sequence ID" value="NZ_JAMGBB010000001.1"/>
</dbReference>
<dbReference type="PANTHER" id="PTHR34512">
    <property type="entry name" value="CELL SURFACE PROTEIN"/>
    <property type="match status" value="1"/>
</dbReference>
<keyword evidence="4" id="KW-0564">Palmitate</keyword>
<name>A0ABT0S572_9SPHN</name>
<evidence type="ECO:0000256" key="1">
    <source>
        <dbReference type="ARBA" id="ARBA00022729"/>
    </source>
</evidence>